<evidence type="ECO:0000313" key="1">
    <source>
        <dbReference type="EMBL" id="MFB9810993.1"/>
    </source>
</evidence>
<name>A0ACC6VIK3_9EURY</name>
<dbReference type="Proteomes" id="UP001589559">
    <property type="component" value="Unassembled WGS sequence"/>
</dbReference>
<gene>
    <name evidence="1" type="ORF">ACFFN7_06360</name>
</gene>
<organism evidence="1 2">
    <name type="scientific">Haloarcula sebkhae</name>
    <dbReference type="NCBI Taxonomy" id="932660"/>
    <lineage>
        <taxon>Archaea</taxon>
        <taxon>Methanobacteriati</taxon>
        <taxon>Methanobacteriota</taxon>
        <taxon>Stenosarchaea group</taxon>
        <taxon>Halobacteria</taxon>
        <taxon>Halobacteriales</taxon>
        <taxon>Haloarculaceae</taxon>
        <taxon>Haloarcula</taxon>
    </lineage>
</organism>
<evidence type="ECO:0000313" key="2">
    <source>
        <dbReference type="Proteomes" id="UP001589559"/>
    </source>
</evidence>
<reference evidence="1" key="1">
    <citation type="submission" date="2024-09" db="EMBL/GenBank/DDBJ databases">
        <authorList>
            <person name="Sun Q."/>
            <person name="Mori K."/>
        </authorList>
    </citation>
    <scope>NUCLEOTIDE SEQUENCE</scope>
    <source>
        <strain evidence="1">JCM 19018</strain>
    </source>
</reference>
<protein>
    <submittedName>
        <fullName evidence="1">Uncharacterized protein</fullName>
    </submittedName>
</protein>
<keyword evidence="2" id="KW-1185">Reference proteome</keyword>
<comment type="caution">
    <text evidence="1">The sequence shown here is derived from an EMBL/GenBank/DDBJ whole genome shotgun (WGS) entry which is preliminary data.</text>
</comment>
<dbReference type="EMBL" id="JBHMAK010000002">
    <property type="protein sequence ID" value="MFB9810993.1"/>
    <property type="molecule type" value="Genomic_DNA"/>
</dbReference>
<accession>A0ACC6VIK3</accession>
<proteinExistence type="predicted"/>
<sequence>MVALSDLSLRERVENYLERNPDASMVAIAGALGEPPADVAEVLNEGTTESGQDSTKDTEDCVSAPPSRPQRGLEWDRWSGADWASSEPDVYPHALLEREQWMGHQDKKPFAPWGDSDAPAECSKDGHTTASTCDCDARYKWGYEGHYLDGEGIAMAEVDPRLDGRAFLQQPDDSFAYVDGDDVRDPETGELHPAFIAILEHIGLTYADISQSGAGAHAIYRGELPDGVKQASWQLDDEPWGSNDDLPAIEVYPGKRVCVMTGDHVAGTPTEVREWNDDVVETLVQVNDPVAASQADRVDEPAAAREEFDSTDYEPTATSTDETTTDIRDIFHALDRLNAQRVAERTIVHRWNDSASTSDGERAFAPTWGPNSNGTANIVNSERWMDTGDRGGYGGPVVMAAIDAGELRPEQAAGGVSGADWWTGIEHLRDLGFDIPELEDDYDAEQTTGGISEHWPIEECEPPGLERQSVTPEDRWDHLQGERFEEFVDADGPVAWADDPGNGKTTNAAIGAAKRDRPHAVLFDKHQKAREFIEDDPTADDYYHLRGGAQKRGDVCMDVDHDDDQDRCPEHGHVADCPHMCPIYDFAKDHEGRKRYEALAGELGPVKAHQILAEELPGHDEHGHCAWLDQFDELSSEDRVVGVHQYQLLKTVQKRGSDGPQRDILVDESPDSLRSDRRVTVEDLARVGNALEGMTSNCPEEYRDALGEFARFSRDLVDAITDPDEPDDLADLDAPAVDSETITREVDIDDLPDGVDEADVQTKTVRERPGMPREGYKEVEKAVVEETMLEESLAQCKVHFNETLIARMRDDRWSGTPLVFDALLAAAAAAGLDEESCRKAIAVATTLDNCPWCASDIVFDNGARHCEDDTCDWHEDEHNITRRDGPMARARAELDLEPEEAGQPQGVFYEELPQPSSLPDSPLILDATTTKRKIAGLYQTPVDDVLVTGDEPQSFNLRATQVLDGQYHAGTIDDSESLQERIQRVIDTAADVHTSPLYVVKRSLQQHFEFPDGAPVLHYHAARGLNYNDCDAVVAIGAPHPKVEDLQREAELLAMDHSDLNAGGTEYSTRADTEDPVYRKLHFEDGDGQGRAVPTKHFSGLTGDLFEESRSKELTQVIHRTRPVLADETKHAYLLTNVPTDVPIDEVASFDELADPLEAMLPVPEGAVDLLEAVDDAIRGDGPDGFRAERLVNERDDGTISNRVEGYHRLAQLSGLDVTQRTVYNWVHALEDIGLLTPERYEQHAGVAYAVDSATLKSALSVLSNNGSFKVAAKRRLRSLLSESESGLDWLEWARRVFTLHGEQSAVVSPSGGGPTS</sequence>